<keyword evidence="5" id="KW-1185">Reference proteome</keyword>
<evidence type="ECO:0000259" key="3">
    <source>
        <dbReference type="SMART" id="SM01308"/>
    </source>
</evidence>
<evidence type="ECO:0000313" key="4">
    <source>
        <dbReference type="EMBL" id="RQM27407.1"/>
    </source>
</evidence>
<dbReference type="SMART" id="SM01308">
    <property type="entry name" value="RICTOR_N"/>
    <property type="match status" value="1"/>
</dbReference>
<dbReference type="SMART" id="SM01307">
    <property type="entry name" value="RICTOR_M"/>
    <property type="match status" value="1"/>
</dbReference>
<dbReference type="GO" id="GO:0038203">
    <property type="term" value="P:TORC2 signaling"/>
    <property type="evidence" value="ECO:0007669"/>
    <property type="project" value="TreeGrafter"/>
</dbReference>
<evidence type="ECO:0000259" key="2">
    <source>
        <dbReference type="SMART" id="SM01307"/>
    </source>
</evidence>
<dbReference type="SUPFAM" id="SSF48371">
    <property type="entry name" value="ARM repeat"/>
    <property type="match status" value="1"/>
</dbReference>
<dbReference type="InterPro" id="IPR028267">
    <property type="entry name" value="Pianissimo_N"/>
</dbReference>
<organism evidence="4 5">
    <name type="scientific">Aphanomyces astaci</name>
    <name type="common">Crayfish plague agent</name>
    <dbReference type="NCBI Taxonomy" id="112090"/>
    <lineage>
        <taxon>Eukaryota</taxon>
        <taxon>Sar</taxon>
        <taxon>Stramenopiles</taxon>
        <taxon>Oomycota</taxon>
        <taxon>Saprolegniomycetes</taxon>
        <taxon>Saprolegniales</taxon>
        <taxon>Verrucalvaceae</taxon>
        <taxon>Aphanomyces</taxon>
    </lineage>
</organism>
<feature type="domain" description="Rapamycin-insensitive companion of mTOR N-terminal" evidence="3">
    <location>
        <begin position="486"/>
        <end position="833"/>
    </location>
</feature>
<dbReference type="Proteomes" id="UP000284702">
    <property type="component" value="Unassembled WGS sequence"/>
</dbReference>
<dbReference type="VEuPathDB" id="FungiDB:H257_15082"/>
<comment type="caution">
    <text evidence="4">The sequence shown here is derived from an EMBL/GenBank/DDBJ whole genome shotgun (WGS) entry which is preliminary data.</text>
</comment>
<evidence type="ECO:0000313" key="5">
    <source>
        <dbReference type="Proteomes" id="UP000284702"/>
    </source>
</evidence>
<proteinExistence type="inferred from homology"/>
<dbReference type="Gene3D" id="1.10.238.10">
    <property type="entry name" value="EF-hand"/>
    <property type="match status" value="1"/>
</dbReference>
<reference evidence="4" key="1">
    <citation type="submission" date="2018-07" db="EMBL/GenBank/DDBJ databases">
        <title>Annotation of Aphanomyces astaci genome assembly.</title>
        <authorList>
            <person name="Studholme D.J."/>
        </authorList>
    </citation>
    <scope>NUCLEOTIDE SEQUENCE [LARGE SCALE GENOMIC DNA]</scope>
    <source>
        <strain evidence="4">Pc</strain>
    </source>
</reference>
<dbReference type="AlphaFoldDB" id="A0A3R7ZGE4"/>
<name>A0A3R7ZGE4_APHAT</name>
<protein>
    <recommendedName>
        <fullName evidence="6">Rapamycin-insensitive companion of mTOR N-terminal domain-containing protein</fullName>
    </recommendedName>
</protein>
<dbReference type="Pfam" id="PF14664">
    <property type="entry name" value="RICTOR_N"/>
    <property type="match status" value="1"/>
</dbReference>
<dbReference type="InterPro" id="IPR029453">
    <property type="entry name" value="Rictor_IV"/>
</dbReference>
<accession>A0A3R7ZGE4</accession>
<dbReference type="GO" id="GO:0031932">
    <property type="term" value="C:TORC2 complex"/>
    <property type="evidence" value="ECO:0007669"/>
    <property type="project" value="InterPro"/>
</dbReference>
<evidence type="ECO:0008006" key="6">
    <source>
        <dbReference type="Google" id="ProtNLM"/>
    </source>
</evidence>
<dbReference type="InterPro" id="IPR016024">
    <property type="entry name" value="ARM-type_fold"/>
</dbReference>
<dbReference type="PANTHER" id="PTHR13298:SF11">
    <property type="entry name" value="RAPAMYCIN-INSENSITIVE COMPANION OF MTOR"/>
    <property type="match status" value="1"/>
</dbReference>
<dbReference type="Gene3D" id="2.80.10.50">
    <property type="match status" value="1"/>
</dbReference>
<dbReference type="Gene3D" id="1.25.10.10">
    <property type="entry name" value="Leucine-rich Repeat Variant"/>
    <property type="match status" value="1"/>
</dbReference>
<dbReference type="SMART" id="SM01303">
    <property type="entry name" value="RasGEF_N_2"/>
    <property type="match status" value="1"/>
</dbReference>
<comment type="similarity">
    <text evidence="1">Belongs to the RICTOR family.</text>
</comment>
<dbReference type="InterPro" id="IPR011989">
    <property type="entry name" value="ARM-like"/>
</dbReference>
<feature type="domain" description="Rapamycin-insensitive companion of mTOR middle" evidence="2">
    <location>
        <begin position="955"/>
        <end position="1146"/>
    </location>
</feature>
<dbReference type="InterPro" id="IPR029451">
    <property type="entry name" value="RICTOR_M"/>
</dbReference>
<evidence type="ECO:0000256" key="1">
    <source>
        <dbReference type="ARBA" id="ARBA00008878"/>
    </source>
</evidence>
<gene>
    <name evidence="4" type="ORF">B5M09_007845</name>
</gene>
<dbReference type="PANTHER" id="PTHR13298">
    <property type="entry name" value="CYTOSOLIC REGULATOR PIANISSIMO"/>
    <property type="match status" value="1"/>
</dbReference>
<sequence length="1253" mass="138809">MQFTPQQLVGAGRYSATTRIGNWNEDLMLEEARMKDYRAQKQKGGLGTVYRRKMEQANGRVPVSYWDDGFLRYNSYVVVEHVQTSGSLASDVWEETFTGSGEYVVSVGQRPPHATARATFLLVGPSERSSGIVKYGDSFRLMANEALRVDLTTNSLLPPLYLRSTLKSERAMSPISSHQNVTLSPVTDNSTLWVATKGDASGAEKFLATSTPISTHDNVGLIHKMTGILLHADAKYVIATDFGNETEVCCATMKNHSKSFNLHHERQGDRSADMHAKETQSPNLWRLALGSSPGAAEESRALPAPATPAIVLDLIVDALTRTSVFHVRALVHSLQAIDAKTTGLMEREDLKWAIKALESSSGKAALRDDQYDVLLSALDEGKKGFIRLTAFIDAIRGGSLSPSRMALVRDTYDGLTGAYGDVTLNVLRQAYDKGCEKPFQTIKSKPVNFLTLWTTQDPARLVSLHEFVDVYKDVSRAIADDSMFDQLLKNAWGEMKKDPMLLEMFAVERIQNCARGLMSDTDTSVRTAALRVLRYSMINCASTAQAIKLVPIRAFPILLIRDAKLVGERIQALKVVRRLMDIDASQVPTSVVRSVVAIANHKEDNLRRVALETLRELAIANVSVVMQCNGIKTLVDCILDPTCQDLADALLMTIMYLINEPANRNLIHSFVNVQVLLAPLTDTDTPAGTERRQRWTASRNAIVMMMRSWTGILIMTANPQGLRSLVRMLEQPVGDDVKKVVLATICDIFYTHAPLDKNGNDVDRSGDSIKGASSSAKQHAAAVVSTHAQTNLLDNYMVMVLLSLGHCGLLQALVALAIELLSEILHLSARLLPDQHCAMLLALPQLVATTAYSQVDYLADLQTKPPEDRLQRERAIRSSEMLAELAHAVGASSSSGGLVTRQNPLAGGAANGVHLASELLRGTNRPLHNFSMQSPRDSAREMLVYDLKVHLDNQMDDHTFRDLLMHKSRVLSGKDWFRWNWDIISELLEGPLTNPARLSEAMKTKFFKRVSGFFRCDNSDKGYFAGLPWTPDYVPYLRPACQMYTLLLNHPEGIAFLKTDRRYSLRLYATCLLRALLRSEVEGFERWGIESLVAQLDKETSVARAALSVLEEAAESPVYLSAMIKKRPLQLVHLQAESLLLKFLSLPEGLAFLKDVPNWIPTKLVQWRQSKVVNYVHVVESHLLRGVFRDKQSVTTNTSKAALKPVPIPTGHDAHTPSDGNHLNTIRIKGVVVDARNIPKPVTVNSQQTLQAC</sequence>
<dbReference type="EMBL" id="MZMZ02002070">
    <property type="protein sequence ID" value="RQM27407.1"/>
    <property type="molecule type" value="Genomic_DNA"/>
</dbReference>
<dbReference type="VEuPathDB" id="FungiDB:H257_15081"/>
<dbReference type="Pfam" id="PF14663">
    <property type="entry name" value="RasGEF_N_2"/>
    <property type="match status" value="1"/>
</dbReference>
<feature type="non-terminal residue" evidence="4">
    <location>
        <position position="1253"/>
    </location>
</feature>
<dbReference type="InterPro" id="IPR028268">
    <property type="entry name" value="Pianissimo_fam"/>
</dbReference>